<keyword evidence="6" id="KW-0966">Cell projection</keyword>
<sequence>MEMRGEEEEMRGEEEEVRGKEEEMREEEVRGREEEMREEEEEVGEEEEKRWEEKEKGEEEKGKGIGVEKVESKENGGEEEDKERGEEEHKGEGQEGKEEGKERSGKGEEEGGTVIKETEKQIGSAEDEGAKKPPKRLILDDIVISSESSTSASSLIITSGSSKSSSHSQSPEVSQIFRDRSTKDEITEAAAVESEEVQIDSRRRRSSKGVKKETGQEADVSAQGWRDQEGAEAAREKAESGELAFLLTEEERQKLSQLKSGGPEESMVATSTEDTLFQKEEASKVYPLTMTWSFGWNSFLPVYYLRENQRVILYVCAHTAVIYNGHPNIISCLCVSEDRRWIATADKGPDCLIIIWDSFTGIPVHTIFDSCPEGNGIRSIAITHDAKLLATISDAEIQKVCIWKWTLAVETPACTLELPKEYGFQNYLTFNPASNRELVSNSKTQAVYYSWLEEKGILAHSAPILTEKVSIPVGFSCQTP</sequence>
<evidence type="ECO:0000256" key="7">
    <source>
        <dbReference type="ARBA" id="ARBA00040994"/>
    </source>
</evidence>
<dbReference type="PANTHER" id="PTHR13720">
    <property type="entry name" value="WD-40 REPEAT PROTEIN"/>
    <property type="match status" value="1"/>
</dbReference>
<evidence type="ECO:0000313" key="10">
    <source>
        <dbReference type="Proteomes" id="UP001488838"/>
    </source>
</evidence>
<evidence type="ECO:0000256" key="4">
    <source>
        <dbReference type="ARBA" id="ARBA00022737"/>
    </source>
</evidence>
<dbReference type="InterPro" id="IPR050630">
    <property type="entry name" value="WD_repeat_EMAP"/>
</dbReference>
<dbReference type="InterPro" id="IPR001680">
    <property type="entry name" value="WD40_rpt"/>
</dbReference>
<feature type="compositionally biased region" description="Basic and acidic residues" evidence="8">
    <location>
        <begin position="47"/>
        <end position="109"/>
    </location>
</feature>
<gene>
    <name evidence="9" type="ORF">U0070_025513</name>
</gene>
<feature type="compositionally biased region" description="Low complexity" evidence="8">
    <location>
        <begin position="142"/>
        <end position="176"/>
    </location>
</feature>
<dbReference type="InterPro" id="IPR015943">
    <property type="entry name" value="WD40/YVTN_repeat-like_dom_sf"/>
</dbReference>
<keyword evidence="10" id="KW-1185">Reference proteome</keyword>
<reference evidence="9 10" key="1">
    <citation type="journal article" date="2023" name="bioRxiv">
        <title>Conserved and derived expression patterns and positive selection on dental genes reveal complex evolutionary context of ever-growing rodent molars.</title>
        <authorList>
            <person name="Calamari Z.T."/>
            <person name="Song A."/>
            <person name="Cohen E."/>
            <person name="Akter M."/>
            <person name="Roy R.D."/>
            <person name="Hallikas O."/>
            <person name="Christensen M.M."/>
            <person name="Li P."/>
            <person name="Marangoni P."/>
            <person name="Jernvall J."/>
            <person name="Klein O.D."/>
        </authorList>
    </citation>
    <scope>NUCLEOTIDE SEQUENCE [LARGE SCALE GENOMIC DNA]</scope>
    <source>
        <strain evidence="9">V071</strain>
    </source>
</reference>
<keyword evidence="3" id="KW-0853">WD repeat</keyword>
<keyword evidence="5" id="KW-0963">Cytoplasm</keyword>
<dbReference type="Proteomes" id="UP001488838">
    <property type="component" value="Unassembled WGS sequence"/>
</dbReference>
<accession>A0AAW0HSA7</accession>
<name>A0AAW0HSA7_MYOGA</name>
<evidence type="ECO:0000313" key="9">
    <source>
        <dbReference type="EMBL" id="KAK7804991.1"/>
    </source>
</evidence>
<dbReference type="GO" id="GO:0005856">
    <property type="term" value="C:cytoskeleton"/>
    <property type="evidence" value="ECO:0007669"/>
    <property type="project" value="UniProtKB-SubCell"/>
</dbReference>
<dbReference type="Gene3D" id="2.130.10.10">
    <property type="entry name" value="YVTN repeat-like/Quinoprotein amine dehydrogenase"/>
    <property type="match status" value="1"/>
</dbReference>
<feature type="region of interest" description="Disordered" evidence="8">
    <location>
        <begin position="1"/>
        <end position="234"/>
    </location>
</feature>
<organism evidence="9 10">
    <name type="scientific">Myodes glareolus</name>
    <name type="common">Bank vole</name>
    <name type="synonym">Clethrionomys glareolus</name>
    <dbReference type="NCBI Taxonomy" id="447135"/>
    <lineage>
        <taxon>Eukaryota</taxon>
        <taxon>Metazoa</taxon>
        <taxon>Chordata</taxon>
        <taxon>Craniata</taxon>
        <taxon>Vertebrata</taxon>
        <taxon>Euteleostomi</taxon>
        <taxon>Mammalia</taxon>
        <taxon>Eutheria</taxon>
        <taxon>Euarchontoglires</taxon>
        <taxon>Glires</taxon>
        <taxon>Rodentia</taxon>
        <taxon>Myomorpha</taxon>
        <taxon>Muroidea</taxon>
        <taxon>Cricetidae</taxon>
        <taxon>Arvicolinae</taxon>
        <taxon>Myodes</taxon>
    </lineage>
</organism>
<dbReference type="GO" id="GO:0036126">
    <property type="term" value="C:sperm flagellum"/>
    <property type="evidence" value="ECO:0007669"/>
    <property type="project" value="TreeGrafter"/>
</dbReference>
<comment type="caution">
    <text evidence="9">The sequence shown here is derived from an EMBL/GenBank/DDBJ whole genome shotgun (WGS) entry which is preliminary data.</text>
</comment>
<comment type="subcellular location">
    <subcellularLocation>
        <location evidence="1">Cell projection</location>
        <location evidence="1">Cilium</location>
    </subcellularLocation>
    <subcellularLocation>
        <location evidence="2">Cytoplasm</location>
        <location evidence="2">Cytoskeleton</location>
    </subcellularLocation>
</comment>
<proteinExistence type="predicted"/>
<dbReference type="PANTHER" id="PTHR13720:SF13">
    <property type="entry name" value="CILIA- AND FLAGELLA-ASSOCIATED PROTEIN 251"/>
    <property type="match status" value="1"/>
</dbReference>
<feature type="compositionally biased region" description="Acidic residues" evidence="8">
    <location>
        <begin position="36"/>
        <end position="46"/>
    </location>
</feature>
<evidence type="ECO:0000256" key="5">
    <source>
        <dbReference type="ARBA" id="ARBA00023212"/>
    </source>
</evidence>
<evidence type="ECO:0000256" key="1">
    <source>
        <dbReference type="ARBA" id="ARBA00004138"/>
    </source>
</evidence>
<feature type="compositionally biased region" description="Basic and acidic residues" evidence="8">
    <location>
        <begin position="17"/>
        <end position="35"/>
    </location>
</feature>
<feature type="compositionally biased region" description="Acidic residues" evidence="8">
    <location>
        <begin position="1"/>
        <end position="16"/>
    </location>
</feature>
<dbReference type="AlphaFoldDB" id="A0AAW0HSA7"/>
<evidence type="ECO:0000256" key="2">
    <source>
        <dbReference type="ARBA" id="ARBA00004245"/>
    </source>
</evidence>
<evidence type="ECO:0000256" key="6">
    <source>
        <dbReference type="ARBA" id="ARBA00023273"/>
    </source>
</evidence>
<dbReference type="InterPro" id="IPR011044">
    <property type="entry name" value="Quino_amine_DH_bsu"/>
</dbReference>
<keyword evidence="5" id="KW-0206">Cytoskeleton</keyword>
<feature type="compositionally biased region" description="Basic and acidic residues" evidence="8">
    <location>
        <begin position="177"/>
        <end position="186"/>
    </location>
</feature>
<evidence type="ECO:0000256" key="3">
    <source>
        <dbReference type="ARBA" id="ARBA00022574"/>
    </source>
</evidence>
<protein>
    <recommendedName>
        <fullName evidence="7">Cilia- and flagella-associated protein 251</fullName>
    </recommendedName>
</protein>
<evidence type="ECO:0000256" key="8">
    <source>
        <dbReference type="SAM" id="MobiDB-lite"/>
    </source>
</evidence>
<dbReference type="SMART" id="SM00320">
    <property type="entry name" value="WD40"/>
    <property type="match status" value="2"/>
</dbReference>
<dbReference type="EMBL" id="JBBHLL010000357">
    <property type="protein sequence ID" value="KAK7804991.1"/>
    <property type="molecule type" value="Genomic_DNA"/>
</dbReference>
<keyword evidence="4" id="KW-0677">Repeat</keyword>
<dbReference type="SUPFAM" id="SSF50969">
    <property type="entry name" value="YVTN repeat-like/Quinoprotein amine dehydrogenase"/>
    <property type="match status" value="1"/>
</dbReference>